<evidence type="ECO:0000313" key="5">
    <source>
        <dbReference type="Proteomes" id="UP001374584"/>
    </source>
</evidence>
<keyword evidence="5" id="KW-1185">Reference proteome</keyword>
<dbReference type="GO" id="GO:0005737">
    <property type="term" value="C:cytoplasm"/>
    <property type="evidence" value="ECO:0007669"/>
    <property type="project" value="TreeGrafter"/>
</dbReference>
<keyword evidence="1" id="KW-0802">TPR repeat</keyword>
<dbReference type="GO" id="GO:0005680">
    <property type="term" value="C:anaphase-promoting complex"/>
    <property type="evidence" value="ECO:0007669"/>
    <property type="project" value="TreeGrafter"/>
</dbReference>
<dbReference type="Pfam" id="PF12895">
    <property type="entry name" value="ANAPC3"/>
    <property type="match status" value="1"/>
</dbReference>
<dbReference type="GO" id="GO:0051301">
    <property type="term" value="P:cell division"/>
    <property type="evidence" value="ECO:0007669"/>
    <property type="project" value="TreeGrafter"/>
</dbReference>
<evidence type="ECO:0000256" key="3">
    <source>
        <dbReference type="SAM" id="MobiDB-lite"/>
    </source>
</evidence>
<name>A0AAN9RA28_PHACN</name>
<gene>
    <name evidence="4" type="ORF">VNO80_13548</name>
</gene>
<accession>A0AAN9RA28</accession>
<reference evidence="4 5" key="1">
    <citation type="submission" date="2024-01" db="EMBL/GenBank/DDBJ databases">
        <title>The genomes of 5 underutilized Papilionoideae crops provide insights into root nodulation and disease resistanc.</title>
        <authorList>
            <person name="Jiang F."/>
        </authorList>
    </citation>
    <scope>NUCLEOTIDE SEQUENCE [LARGE SCALE GENOMIC DNA]</scope>
    <source>
        <strain evidence="4">JINMINGXINNONG_FW02</strain>
        <tissue evidence="4">Leaves</tissue>
    </source>
</reference>
<evidence type="ECO:0000313" key="4">
    <source>
        <dbReference type="EMBL" id="KAK7364806.1"/>
    </source>
</evidence>
<sequence>MEAILVDCVQKSLRHFMHSNAIFISQRLCAQFPSETNLQLLAGCYLQSNQAYCAYHILKGSQMAQSRYLFAISCFHMDFLTEAEAALCPINDPSAEVPNGAAGHFLLGLIYSFGCHMVVDSHKVFDALTEGSAIKHFKQALSMDPLMWAAYEELCILGAAEEATVVFGEAAAFCIQEQYLNCSTSPNDHMSPEDSNEAAPRSCIPEEGSPRQLKQMQGLKDIAAYHHGASILGGATCQPINSGSSNMSFYNTPSPMVAQLSSVAPPPLCRNVMPNFQNLTTLSVDSSPKSIVNSPIQAPRRKFVGGGKL</sequence>
<dbReference type="EMBL" id="JAYMYR010000005">
    <property type="protein sequence ID" value="KAK7364806.1"/>
    <property type="molecule type" value="Genomic_DNA"/>
</dbReference>
<feature type="region of interest" description="Disordered" evidence="3">
    <location>
        <begin position="186"/>
        <end position="208"/>
    </location>
</feature>
<dbReference type="GO" id="GO:0007091">
    <property type="term" value="P:metaphase/anaphase transition of mitotic cell cycle"/>
    <property type="evidence" value="ECO:0007669"/>
    <property type="project" value="TreeGrafter"/>
</dbReference>
<dbReference type="InterPro" id="IPR011990">
    <property type="entry name" value="TPR-like_helical_dom_sf"/>
</dbReference>
<dbReference type="Gene3D" id="1.25.40.10">
    <property type="entry name" value="Tetratricopeptide repeat domain"/>
    <property type="match status" value="1"/>
</dbReference>
<comment type="similarity">
    <text evidence="2">Belongs to the APC3/CDC27 family.</text>
</comment>
<evidence type="ECO:0000256" key="2">
    <source>
        <dbReference type="ARBA" id="ARBA00038210"/>
    </source>
</evidence>
<comment type="caution">
    <text evidence="4">The sequence shown here is derived from an EMBL/GenBank/DDBJ whole genome shotgun (WGS) entry which is preliminary data.</text>
</comment>
<proteinExistence type="inferred from homology"/>
<dbReference type="Proteomes" id="UP001374584">
    <property type="component" value="Unassembled WGS sequence"/>
</dbReference>
<dbReference type="PANTHER" id="PTHR12558">
    <property type="entry name" value="CELL DIVISION CYCLE 16,23,27"/>
    <property type="match status" value="1"/>
</dbReference>
<evidence type="ECO:0000256" key="1">
    <source>
        <dbReference type="ARBA" id="ARBA00022803"/>
    </source>
</evidence>
<dbReference type="GO" id="GO:0031145">
    <property type="term" value="P:anaphase-promoting complex-dependent catabolic process"/>
    <property type="evidence" value="ECO:0007669"/>
    <property type="project" value="TreeGrafter"/>
</dbReference>
<dbReference type="AlphaFoldDB" id="A0AAN9RA28"/>
<organism evidence="4 5">
    <name type="scientific">Phaseolus coccineus</name>
    <name type="common">Scarlet runner bean</name>
    <name type="synonym">Phaseolus multiflorus</name>
    <dbReference type="NCBI Taxonomy" id="3886"/>
    <lineage>
        <taxon>Eukaryota</taxon>
        <taxon>Viridiplantae</taxon>
        <taxon>Streptophyta</taxon>
        <taxon>Embryophyta</taxon>
        <taxon>Tracheophyta</taxon>
        <taxon>Spermatophyta</taxon>
        <taxon>Magnoliopsida</taxon>
        <taxon>eudicotyledons</taxon>
        <taxon>Gunneridae</taxon>
        <taxon>Pentapetalae</taxon>
        <taxon>rosids</taxon>
        <taxon>fabids</taxon>
        <taxon>Fabales</taxon>
        <taxon>Fabaceae</taxon>
        <taxon>Papilionoideae</taxon>
        <taxon>50 kb inversion clade</taxon>
        <taxon>NPAAA clade</taxon>
        <taxon>indigoferoid/millettioid clade</taxon>
        <taxon>Phaseoleae</taxon>
        <taxon>Phaseolus</taxon>
    </lineage>
</organism>
<protein>
    <submittedName>
        <fullName evidence="4">Uncharacterized protein</fullName>
    </submittedName>
</protein>
<dbReference type="PANTHER" id="PTHR12558:SF13">
    <property type="entry name" value="CELL DIVISION CYCLE PROTEIN 27 HOMOLOG"/>
    <property type="match status" value="1"/>
</dbReference>
<dbReference type="GO" id="GO:0016567">
    <property type="term" value="P:protein ubiquitination"/>
    <property type="evidence" value="ECO:0007669"/>
    <property type="project" value="TreeGrafter"/>
</dbReference>